<comment type="similarity">
    <text evidence="3">Belongs to the inositol 1,4,5-trisphosphate 5-phosphatase type I family.</text>
</comment>
<gene>
    <name evidence="5" type="ORF">CINCED_3A021961</name>
</gene>
<evidence type="ECO:0000256" key="3">
    <source>
        <dbReference type="ARBA" id="ARBA00023599"/>
    </source>
</evidence>
<evidence type="ECO:0000256" key="1">
    <source>
        <dbReference type="ARBA" id="ARBA00012997"/>
    </source>
</evidence>
<sequence>MESHSSIYSIMRQKALAYTLERLRNYDFGFAPFFLFGDFNFRTDTKAVIKKLVEGLDMVKDNLDNDNLVVQYTDSSKEVIFTLKKKEFCHSDHQNTFVSKTGSWLKDFDHELKSFNDQLFEFPIQFQPSYPFEENEHEGMNYMKTRCPAWCDRVVLSAGARLLLNKKGFEDKNYFGVEYDLIGKNTCMGDHKPVYLKCDIMNNAGIVDRVDCACMLNCVATETQIPLHVLLGDHISVDSLVNTVVPDKTLLVDKIPPTPITTSKPIDYHEFAIVKQNSLESHYIAHSSQSFTSGDLCKIKSDKHWTNKNSIIFPVSNCICKTHKWKFPMIMQKAWKHNRRVRLKSNASFNSMPLQRYQSHHSSSDEDWFEEIADNETCDDKQNKYNSDEGKILTDDYPVNFDSESDHVATNRFKWCSSFVFRKLFDKRQLTETKITHRDPNNSCKIL</sequence>
<dbReference type="InterPro" id="IPR039737">
    <property type="entry name" value="INPP5A"/>
</dbReference>
<feature type="domain" description="Inositol polyphosphate-related phosphatase" evidence="4">
    <location>
        <begin position="110"/>
        <end position="196"/>
    </location>
</feature>
<protein>
    <recommendedName>
        <fullName evidence="1">inositol-polyphosphate 5-phosphatase</fullName>
        <ecNumber evidence="1">3.1.3.56</ecNumber>
    </recommendedName>
</protein>
<dbReference type="GO" id="GO:0004527">
    <property type="term" value="F:exonuclease activity"/>
    <property type="evidence" value="ECO:0007669"/>
    <property type="project" value="UniProtKB-KW"/>
</dbReference>
<dbReference type="GO" id="GO:0004519">
    <property type="term" value="F:endonuclease activity"/>
    <property type="evidence" value="ECO:0007669"/>
    <property type="project" value="UniProtKB-KW"/>
</dbReference>
<dbReference type="InterPro" id="IPR000300">
    <property type="entry name" value="IPPc"/>
</dbReference>
<dbReference type="PANTHER" id="PTHR12997">
    <property type="entry name" value="TYPE I INOSITOL-1,4,5-TRISPHOSPHATE 5-PHOSPHATASE"/>
    <property type="match status" value="1"/>
</dbReference>
<keyword evidence="6" id="KW-1185">Reference proteome</keyword>
<evidence type="ECO:0000313" key="6">
    <source>
        <dbReference type="Proteomes" id="UP000325440"/>
    </source>
</evidence>
<keyword evidence="2" id="KW-0378">Hydrolase</keyword>
<dbReference type="Gene3D" id="3.60.10.10">
    <property type="entry name" value="Endonuclease/exonuclease/phosphatase"/>
    <property type="match status" value="1"/>
</dbReference>
<reference evidence="5 6" key="1">
    <citation type="submission" date="2019-08" db="EMBL/GenBank/DDBJ databases">
        <authorList>
            <person name="Alioto T."/>
            <person name="Alioto T."/>
            <person name="Gomez Garrido J."/>
        </authorList>
    </citation>
    <scope>NUCLEOTIDE SEQUENCE [LARGE SCALE GENOMIC DNA]</scope>
</reference>
<dbReference type="SUPFAM" id="SSF56219">
    <property type="entry name" value="DNase I-like"/>
    <property type="match status" value="1"/>
</dbReference>
<proteinExistence type="inferred from homology"/>
<dbReference type="GO" id="GO:0046856">
    <property type="term" value="P:phosphatidylinositol dephosphorylation"/>
    <property type="evidence" value="ECO:0007669"/>
    <property type="project" value="InterPro"/>
</dbReference>
<keyword evidence="5" id="KW-0255">Endonuclease</keyword>
<keyword evidence="5" id="KW-0540">Nuclease</keyword>
<dbReference type="GO" id="GO:0004445">
    <property type="term" value="F:inositol-polyphosphate 5-phosphatase activity"/>
    <property type="evidence" value="ECO:0007669"/>
    <property type="project" value="UniProtKB-EC"/>
</dbReference>
<name>A0A5E4M6U0_9HEMI</name>
<dbReference type="AlphaFoldDB" id="A0A5E4M6U0"/>
<dbReference type="PANTHER" id="PTHR12997:SF2">
    <property type="entry name" value="INOSITOL POLYPHOSPHATE-5-PHOSPHATASE A"/>
    <property type="match status" value="1"/>
</dbReference>
<dbReference type="Proteomes" id="UP000325440">
    <property type="component" value="Unassembled WGS sequence"/>
</dbReference>
<evidence type="ECO:0000259" key="4">
    <source>
        <dbReference type="Pfam" id="PF22669"/>
    </source>
</evidence>
<dbReference type="OrthoDB" id="5780965at2759"/>
<dbReference type="EMBL" id="CABPRJ010000035">
    <property type="protein sequence ID" value="VVC26479.1"/>
    <property type="molecule type" value="Genomic_DNA"/>
</dbReference>
<evidence type="ECO:0000313" key="5">
    <source>
        <dbReference type="EMBL" id="VVC26479.1"/>
    </source>
</evidence>
<dbReference type="Pfam" id="PF22669">
    <property type="entry name" value="Exo_endo_phos2"/>
    <property type="match status" value="1"/>
</dbReference>
<accession>A0A5E4M6U0</accession>
<evidence type="ECO:0000256" key="2">
    <source>
        <dbReference type="ARBA" id="ARBA00022801"/>
    </source>
</evidence>
<organism evidence="5 6">
    <name type="scientific">Cinara cedri</name>
    <dbReference type="NCBI Taxonomy" id="506608"/>
    <lineage>
        <taxon>Eukaryota</taxon>
        <taxon>Metazoa</taxon>
        <taxon>Ecdysozoa</taxon>
        <taxon>Arthropoda</taxon>
        <taxon>Hexapoda</taxon>
        <taxon>Insecta</taxon>
        <taxon>Pterygota</taxon>
        <taxon>Neoptera</taxon>
        <taxon>Paraneoptera</taxon>
        <taxon>Hemiptera</taxon>
        <taxon>Sternorrhyncha</taxon>
        <taxon>Aphidomorpha</taxon>
        <taxon>Aphidoidea</taxon>
        <taxon>Aphididae</taxon>
        <taxon>Lachninae</taxon>
        <taxon>Cinara</taxon>
    </lineage>
</organism>
<dbReference type="InterPro" id="IPR036691">
    <property type="entry name" value="Endo/exonu/phosph_ase_sf"/>
</dbReference>
<dbReference type="EC" id="3.1.3.56" evidence="1"/>
<keyword evidence="5" id="KW-0269">Exonuclease</keyword>